<dbReference type="OrthoDB" id="2317065at2759"/>
<dbReference type="GO" id="GO:0052757">
    <property type="term" value="F:chondroitin hydrolase activity"/>
    <property type="evidence" value="ECO:0007669"/>
    <property type="project" value="TreeGrafter"/>
</dbReference>
<accession>A0A1X6N8Y6</accession>
<dbReference type="InterPro" id="IPR008928">
    <property type="entry name" value="6-hairpin_glycosidase_sf"/>
</dbReference>
<protein>
    <submittedName>
        <fullName evidence="4">Glycoside hydrolase family 88 protein</fullName>
    </submittedName>
</protein>
<name>A0A1X6N8Y6_9APHY</name>
<comment type="similarity">
    <text evidence="2">Belongs to the glycosyl hydrolase 88 family.</text>
</comment>
<dbReference type="InterPro" id="IPR012341">
    <property type="entry name" value="6hp_glycosidase-like_sf"/>
</dbReference>
<proteinExistence type="inferred from homology"/>
<evidence type="ECO:0000313" key="4">
    <source>
        <dbReference type="EMBL" id="OSX64843.1"/>
    </source>
</evidence>
<organism evidence="4 5">
    <name type="scientific">Postia placenta MAD-698-R-SB12</name>
    <dbReference type="NCBI Taxonomy" id="670580"/>
    <lineage>
        <taxon>Eukaryota</taxon>
        <taxon>Fungi</taxon>
        <taxon>Dikarya</taxon>
        <taxon>Basidiomycota</taxon>
        <taxon>Agaricomycotina</taxon>
        <taxon>Agaricomycetes</taxon>
        <taxon>Polyporales</taxon>
        <taxon>Adustoporiaceae</taxon>
        <taxon>Rhodonia</taxon>
    </lineage>
</organism>
<dbReference type="EMBL" id="KZ110593">
    <property type="protein sequence ID" value="OSX64843.1"/>
    <property type="molecule type" value="Genomic_DNA"/>
</dbReference>
<evidence type="ECO:0000256" key="1">
    <source>
        <dbReference type="ARBA" id="ARBA00022801"/>
    </source>
</evidence>
<gene>
    <name evidence="4" type="ORF">POSPLADRAFT_1133634</name>
</gene>
<sequence>MRMLWCSAALRLAFLLPTIGTSAPSPPTELFSPLVAEKVLRTALSPPTPAQYPQYTDRAAGDWLYFAPDTWTSGFFPATLYALHARAQLCRWPAANAAQWLALGRRWSAAEVPLAADNTVGHDVGFLSYPFVAELAVNPHNATAITAVNRFASDLAARFNPVVGCTRSWDTPNPVDFEVIIDNMMNLEVLFVSASLTGNKTLQNIAISHANKTMQNHVRPDGSSFHVVEYNATTGDVIARFTAQGYSNSSTWSRGQAWGIYGFSNSTSPTLSLYMHTQHPDYLTTARRMASYFLTHLPSDGIVPWDFNAPLTPPRPADSSAAMAAVNGLILLSQQERSLSPPNITGSTYYLNAAIQLLGVNTKLAWRPAWQSLLANGTVNNPEGNNLTGIVYGDYFFVQAGNELVSMGLMSC</sequence>
<dbReference type="Proteomes" id="UP000194127">
    <property type="component" value="Unassembled WGS sequence"/>
</dbReference>
<dbReference type="PANTHER" id="PTHR36845:SF1">
    <property type="entry name" value="HYDROLASE, PUTATIVE (AFU_ORTHOLOGUE AFUA_7G05090)-RELATED"/>
    <property type="match status" value="1"/>
</dbReference>
<evidence type="ECO:0000256" key="2">
    <source>
        <dbReference type="ARBA" id="ARBA00038358"/>
    </source>
</evidence>
<dbReference type="RefSeq" id="XP_024341637.1">
    <property type="nucleotide sequence ID" value="XM_024484374.1"/>
</dbReference>
<dbReference type="GeneID" id="36329323"/>
<dbReference type="SUPFAM" id="SSF48208">
    <property type="entry name" value="Six-hairpin glycosidases"/>
    <property type="match status" value="1"/>
</dbReference>
<keyword evidence="5" id="KW-1185">Reference proteome</keyword>
<dbReference type="AlphaFoldDB" id="A0A1X6N8Y6"/>
<keyword evidence="1 4" id="KW-0378">Hydrolase</keyword>
<dbReference type="Gene3D" id="1.50.10.10">
    <property type="match status" value="1"/>
</dbReference>
<evidence type="ECO:0000313" key="5">
    <source>
        <dbReference type="Proteomes" id="UP000194127"/>
    </source>
</evidence>
<dbReference type="PANTHER" id="PTHR36845">
    <property type="entry name" value="HYDROLASE, PUTATIVE (AFU_ORTHOLOGUE AFUA_7G05090)-RELATED"/>
    <property type="match status" value="1"/>
</dbReference>
<dbReference type="GO" id="GO:0000272">
    <property type="term" value="P:polysaccharide catabolic process"/>
    <property type="evidence" value="ECO:0007669"/>
    <property type="project" value="TreeGrafter"/>
</dbReference>
<keyword evidence="3" id="KW-0732">Signal</keyword>
<reference evidence="4 5" key="1">
    <citation type="submission" date="2017-04" db="EMBL/GenBank/DDBJ databases">
        <title>Genome Sequence of the Model Brown-Rot Fungus Postia placenta SB12.</title>
        <authorList>
            <consortium name="DOE Joint Genome Institute"/>
            <person name="Gaskell J."/>
            <person name="Kersten P."/>
            <person name="Larrondo L.F."/>
            <person name="Canessa P."/>
            <person name="Martinez D."/>
            <person name="Hibbett D."/>
            <person name="Schmoll M."/>
            <person name="Kubicek C.P."/>
            <person name="Martinez A.T."/>
            <person name="Yadav J."/>
            <person name="Master E."/>
            <person name="Magnuson J.K."/>
            <person name="James T."/>
            <person name="Yaver D."/>
            <person name="Berka R."/>
            <person name="Labutti K."/>
            <person name="Lipzen A."/>
            <person name="Aerts A."/>
            <person name="Barry K."/>
            <person name="Henrissat B."/>
            <person name="Blanchette R."/>
            <person name="Grigoriev I."/>
            <person name="Cullen D."/>
        </authorList>
    </citation>
    <scope>NUCLEOTIDE SEQUENCE [LARGE SCALE GENOMIC DNA]</scope>
    <source>
        <strain evidence="4 5">MAD-698-R-SB12</strain>
    </source>
</reference>
<evidence type="ECO:0000256" key="3">
    <source>
        <dbReference type="SAM" id="SignalP"/>
    </source>
</evidence>
<dbReference type="InterPro" id="IPR052369">
    <property type="entry name" value="UG_Glycosaminoglycan_Hydrolase"/>
</dbReference>
<feature type="chain" id="PRO_5010875927" evidence="3">
    <location>
        <begin position="25"/>
        <end position="412"/>
    </location>
</feature>
<dbReference type="STRING" id="670580.A0A1X6N8Y6"/>
<feature type="signal peptide" evidence="3">
    <location>
        <begin position="1"/>
        <end position="24"/>
    </location>
</feature>